<dbReference type="Gene3D" id="3.40.50.2000">
    <property type="entry name" value="Glycogen Phosphorylase B"/>
    <property type="match status" value="2"/>
</dbReference>
<dbReference type="PANTHER" id="PTHR12526">
    <property type="entry name" value="GLYCOSYLTRANSFERASE"/>
    <property type="match status" value="1"/>
</dbReference>
<sequence length="404" mass="45386">MLGARMHYAVPRLLHEAGLLERFYTDSYIGNKPWLEWLIKSIPRPIRPRGLQRWLGRKDPALPPDKVTSFEVFGWHYAWQRNRAKTVSQRTVVFADFAVRFNRHIISSPPPAADAVWGFNGACLDLLQWAKPRGMRCIVEQTIAPTRIQHQLLSEELARWPDWQPGLESMVYPNPLSAREEAEWALADVIVAGSEFVADGLRNCGVPVDRIWVVPYGVDSRRFEPIDRSQRTGPLRLLFAGEIGLRKGVPDLLEALRRLGLETVETKLAGQIALAEDKILPYRTVANFLGAVPRAKMSDLFQWADVFVLPSLVEGSATVIYEALMSGLPVIATPNAGSIVRDGVDGFIVPIRDPDALAQAIMRYRDDRDLVVDHQAATAESRERAGLSRYRNDLRQLVNGLVSV</sequence>
<keyword evidence="1" id="KW-0808">Transferase</keyword>
<proteinExistence type="predicted"/>
<dbReference type="SUPFAM" id="SSF53756">
    <property type="entry name" value="UDP-Glycosyltransferase/glycogen phosphorylase"/>
    <property type="match status" value="1"/>
</dbReference>
<evidence type="ECO:0000313" key="1">
    <source>
        <dbReference type="EMBL" id="WPL19407.1"/>
    </source>
</evidence>
<reference evidence="1 2" key="1">
    <citation type="journal article" date="2023" name="Microorganisms">
        <title>Thiorhodovibrio frisius and Trv. litoralis spp. nov., Two Novel Members from a Clade of Fastidious Purple Sulfur Bacteria That Exhibit Unique Red-Shifted Light-Harvesting Capabilities.</title>
        <authorList>
            <person name="Methner A."/>
            <person name="Kuzyk S.B."/>
            <person name="Petersen J."/>
            <person name="Bauer S."/>
            <person name="Brinkmann H."/>
            <person name="Sichau K."/>
            <person name="Wanner G."/>
            <person name="Wolf J."/>
            <person name="Neumann-Schaal M."/>
            <person name="Henke P."/>
            <person name="Tank M."/>
            <person name="Sproer C."/>
            <person name="Bunk B."/>
            <person name="Overmann J."/>
        </authorList>
    </citation>
    <scope>NUCLEOTIDE SEQUENCE [LARGE SCALE GENOMIC DNA]</scope>
    <source>
        <strain evidence="1 2">DSM 6702</strain>
    </source>
</reference>
<gene>
    <name evidence="1" type="primary">epsD_3</name>
    <name evidence="1" type="ORF">Thiowin_04528</name>
</gene>
<name>A0ABZ0SH38_9GAMM</name>
<keyword evidence="2" id="KW-1185">Reference proteome</keyword>
<dbReference type="Proteomes" id="UP001432180">
    <property type="component" value="Chromosome"/>
</dbReference>
<organism evidence="1 2">
    <name type="scientific">Thiorhodovibrio winogradskyi</name>
    <dbReference type="NCBI Taxonomy" id="77007"/>
    <lineage>
        <taxon>Bacteria</taxon>
        <taxon>Pseudomonadati</taxon>
        <taxon>Pseudomonadota</taxon>
        <taxon>Gammaproteobacteria</taxon>
        <taxon>Chromatiales</taxon>
        <taxon>Chromatiaceae</taxon>
        <taxon>Thiorhodovibrio</taxon>
    </lineage>
</organism>
<protein>
    <submittedName>
        <fullName evidence="1">Glycosyltransferase EpsD</fullName>
        <ecNumber evidence="1">2.4.-.-</ecNumber>
    </submittedName>
</protein>
<accession>A0ABZ0SH38</accession>
<dbReference type="PANTHER" id="PTHR12526:SF590">
    <property type="entry name" value="ALPHA-MALTOSE-1-PHOSPHATE SYNTHASE"/>
    <property type="match status" value="1"/>
</dbReference>
<dbReference type="Pfam" id="PF13692">
    <property type="entry name" value="Glyco_trans_1_4"/>
    <property type="match status" value="1"/>
</dbReference>
<keyword evidence="1" id="KW-0328">Glycosyltransferase</keyword>
<dbReference type="GO" id="GO:0016757">
    <property type="term" value="F:glycosyltransferase activity"/>
    <property type="evidence" value="ECO:0007669"/>
    <property type="project" value="UniProtKB-KW"/>
</dbReference>
<evidence type="ECO:0000313" key="2">
    <source>
        <dbReference type="Proteomes" id="UP001432180"/>
    </source>
</evidence>
<dbReference type="CDD" id="cd03801">
    <property type="entry name" value="GT4_PimA-like"/>
    <property type="match status" value="1"/>
</dbReference>
<dbReference type="RefSeq" id="WP_328985152.1">
    <property type="nucleotide sequence ID" value="NZ_CP121472.1"/>
</dbReference>
<dbReference type="EMBL" id="CP121472">
    <property type="protein sequence ID" value="WPL19407.1"/>
    <property type="molecule type" value="Genomic_DNA"/>
</dbReference>
<dbReference type="EC" id="2.4.-.-" evidence="1"/>